<gene>
    <name evidence="2" type="ORF">XELAEV_18028758mg</name>
</gene>
<reference evidence="3" key="1">
    <citation type="journal article" date="2016" name="Nature">
        <title>Genome evolution in the allotetraploid frog Xenopus laevis.</title>
        <authorList>
            <person name="Session A.M."/>
            <person name="Uno Y."/>
            <person name="Kwon T."/>
            <person name="Chapman J.A."/>
            <person name="Toyoda A."/>
            <person name="Takahashi S."/>
            <person name="Fukui A."/>
            <person name="Hikosaka A."/>
            <person name="Suzuki A."/>
            <person name="Kondo M."/>
            <person name="van Heeringen S.J."/>
            <person name="Quigley I."/>
            <person name="Heinz S."/>
            <person name="Ogino H."/>
            <person name="Ochi H."/>
            <person name="Hellsten U."/>
            <person name="Lyons J.B."/>
            <person name="Simakov O."/>
            <person name="Putnam N."/>
            <person name="Stites J."/>
            <person name="Kuroki Y."/>
            <person name="Tanaka T."/>
            <person name="Michiue T."/>
            <person name="Watanabe M."/>
            <person name="Bogdanovic O."/>
            <person name="Lister R."/>
            <person name="Georgiou G."/>
            <person name="Paranjpe S.S."/>
            <person name="van Kruijsbergen I."/>
            <person name="Shu S."/>
            <person name="Carlson J."/>
            <person name="Kinoshita T."/>
            <person name="Ohta Y."/>
            <person name="Mawaribuchi S."/>
            <person name="Jenkins J."/>
            <person name="Grimwood J."/>
            <person name="Schmutz J."/>
            <person name="Mitros T."/>
            <person name="Mozaffari S.V."/>
            <person name="Suzuki Y."/>
            <person name="Haramoto Y."/>
            <person name="Yamamoto T.S."/>
            <person name="Takagi C."/>
            <person name="Heald R."/>
            <person name="Miller K."/>
            <person name="Haudenschild C."/>
            <person name="Kitzman J."/>
            <person name="Nakayama T."/>
            <person name="Izutsu Y."/>
            <person name="Robert J."/>
            <person name="Fortriede J."/>
            <person name="Burns K."/>
            <person name="Lotay V."/>
            <person name="Karimi K."/>
            <person name="Yasuoka Y."/>
            <person name="Dichmann D.S."/>
            <person name="Flajnik M.F."/>
            <person name="Houston D.W."/>
            <person name="Shendure J."/>
            <person name="DuPasquier L."/>
            <person name="Vize P.D."/>
            <person name="Zorn A.M."/>
            <person name="Ito M."/>
            <person name="Marcotte E.M."/>
            <person name="Wallingford J.B."/>
            <person name="Ito Y."/>
            <person name="Asashima M."/>
            <person name="Ueno N."/>
            <person name="Matsuda Y."/>
            <person name="Veenstra G.J."/>
            <person name="Fujiyama A."/>
            <person name="Harland R.M."/>
            <person name="Taira M."/>
            <person name="Rokhsar D.S."/>
        </authorList>
    </citation>
    <scope>NUCLEOTIDE SEQUENCE [LARGE SCALE GENOMIC DNA]</scope>
    <source>
        <strain evidence="3">J</strain>
    </source>
</reference>
<dbReference type="AlphaFoldDB" id="A0A974CSP6"/>
<accession>A0A974CSP6</accession>
<sequence>MFSSSQRVSRIRSEASDTKSKVTQDSTTCSGAVLLSMKPELLVTFPLNSLKSEPSVLQCNGTGPCVTPFCISLNKRLNSGF</sequence>
<protein>
    <submittedName>
        <fullName evidence="2">Uncharacterized protein</fullName>
    </submittedName>
</protein>
<dbReference type="EMBL" id="CM004475">
    <property type="protein sequence ID" value="OCT77666.1"/>
    <property type="molecule type" value="Genomic_DNA"/>
</dbReference>
<feature type="compositionally biased region" description="Basic and acidic residues" evidence="1">
    <location>
        <begin position="11"/>
        <end position="22"/>
    </location>
</feature>
<evidence type="ECO:0000256" key="1">
    <source>
        <dbReference type="SAM" id="MobiDB-lite"/>
    </source>
</evidence>
<proteinExistence type="predicted"/>
<evidence type="ECO:0000313" key="2">
    <source>
        <dbReference type="EMBL" id="OCT77666.1"/>
    </source>
</evidence>
<evidence type="ECO:0000313" key="3">
    <source>
        <dbReference type="Proteomes" id="UP000694892"/>
    </source>
</evidence>
<dbReference type="Proteomes" id="UP000694892">
    <property type="component" value="Chromosome 5S"/>
</dbReference>
<name>A0A974CSP6_XENLA</name>
<feature type="region of interest" description="Disordered" evidence="1">
    <location>
        <begin position="1"/>
        <end position="26"/>
    </location>
</feature>
<organism evidence="2 3">
    <name type="scientific">Xenopus laevis</name>
    <name type="common">African clawed frog</name>
    <dbReference type="NCBI Taxonomy" id="8355"/>
    <lineage>
        <taxon>Eukaryota</taxon>
        <taxon>Metazoa</taxon>
        <taxon>Chordata</taxon>
        <taxon>Craniata</taxon>
        <taxon>Vertebrata</taxon>
        <taxon>Euteleostomi</taxon>
        <taxon>Amphibia</taxon>
        <taxon>Batrachia</taxon>
        <taxon>Anura</taxon>
        <taxon>Pipoidea</taxon>
        <taxon>Pipidae</taxon>
        <taxon>Xenopodinae</taxon>
        <taxon>Xenopus</taxon>
        <taxon>Xenopus</taxon>
    </lineage>
</organism>